<organism evidence="2 3">
    <name type="scientific">Jeotgalibaca porci</name>
    <dbReference type="NCBI Taxonomy" id="1868793"/>
    <lineage>
        <taxon>Bacteria</taxon>
        <taxon>Bacillati</taxon>
        <taxon>Bacillota</taxon>
        <taxon>Bacilli</taxon>
        <taxon>Lactobacillales</taxon>
        <taxon>Carnobacteriaceae</taxon>
        <taxon>Jeotgalibaca</taxon>
    </lineage>
</organism>
<keyword evidence="3" id="KW-1185">Reference proteome</keyword>
<proteinExistence type="predicted"/>
<dbReference type="Proteomes" id="UP000501830">
    <property type="component" value="Chromosome"/>
</dbReference>
<dbReference type="KEGG" id="jpo:G7058_03850"/>
<evidence type="ECO:0000256" key="1">
    <source>
        <dbReference type="SAM" id="Coils"/>
    </source>
</evidence>
<dbReference type="AlphaFoldDB" id="A0A6G7WG84"/>
<protein>
    <recommendedName>
        <fullName evidence="4">DUF4355 domain-containing protein</fullName>
    </recommendedName>
</protein>
<sequence>MKRSFLEELGIEKKEVINEIMKEHGRSRQEMAEKTNTTELLKDTEALQQQVIELQEQINKLESMDYETEIAQRKQEIESYKADMLRMQVASEHGIPYELAGKLNGTNADELKADAERLASYMQKPKELLPLAQPPQKKPYDPLRTMVQDLTY</sequence>
<accession>A0A6G7WG84</accession>
<evidence type="ECO:0008006" key="4">
    <source>
        <dbReference type="Google" id="ProtNLM"/>
    </source>
</evidence>
<dbReference type="EMBL" id="CP049889">
    <property type="protein sequence ID" value="QIK51266.1"/>
    <property type="molecule type" value="Genomic_DNA"/>
</dbReference>
<gene>
    <name evidence="2" type="ORF">G7058_03850</name>
</gene>
<dbReference type="GeneID" id="94552400"/>
<dbReference type="RefSeq" id="WP_166062319.1">
    <property type="nucleotide sequence ID" value="NZ_CP049889.1"/>
</dbReference>
<keyword evidence="1" id="KW-0175">Coiled coil</keyword>
<evidence type="ECO:0000313" key="3">
    <source>
        <dbReference type="Proteomes" id="UP000501830"/>
    </source>
</evidence>
<name>A0A6G7WG84_9LACT</name>
<feature type="coiled-coil region" evidence="1">
    <location>
        <begin position="37"/>
        <end position="83"/>
    </location>
</feature>
<reference evidence="2 3" key="1">
    <citation type="journal article" date="2017" name="Int. J. Syst. Evol. Microbiol.">
        <title>Jeotgalibaca porci sp. nov. and Jeotgalibaca arthritidis sp. nov., isolated from pigs, and emended description of the genus Jeotgalibaca.</title>
        <authorList>
            <person name="Zamora L."/>
            <person name="Perez-Sancho M."/>
            <person name="Dominguez L."/>
            <person name="Fernandez-Garayzabal J.F."/>
            <person name="Vela A.I."/>
        </authorList>
    </citation>
    <scope>NUCLEOTIDE SEQUENCE [LARGE SCALE GENOMIC DNA]</scope>
    <source>
        <strain evidence="2 3">CCUG 69148</strain>
    </source>
</reference>
<evidence type="ECO:0000313" key="2">
    <source>
        <dbReference type="EMBL" id="QIK51266.1"/>
    </source>
</evidence>